<name>A0AAV2KAR0_KNICA</name>
<keyword evidence="4" id="KW-0325">Glycoprotein</keyword>
<dbReference type="GO" id="GO:0005576">
    <property type="term" value="C:extracellular region"/>
    <property type="evidence" value="ECO:0007669"/>
    <property type="project" value="UniProtKB-SubCell"/>
</dbReference>
<evidence type="ECO:0000256" key="3">
    <source>
        <dbReference type="ARBA" id="ARBA00022729"/>
    </source>
</evidence>
<protein>
    <recommendedName>
        <fullName evidence="6">WxxW domain-containing protein</fullName>
    </recommendedName>
</protein>
<sequence length="504" mass="56754">MDQVTAFGKELMELLEQEKSSWNIQVEQNKDSVETIAQAVYKDLCRWRGKSAVSQSAQLLPDYNIQVLESIRRHVERPLQKRTVGSVFRSVSRAQKGFELHSGRSATMRAMLGLAVFVGLISAGSAQNKSELSQLPLKPFYPVQPTNQRCWTRWFDRDDPSGTGDWETLLNLRNEYPGEICDDPVDVEARTMSGATPAAMGDAVVMNTNVGFYCKTDDQTDNHCNDYRVRFSCYSPYCEDDVCWTQWLDRDNPGGTGDWELLSNLRQQYPEICEKPKKIEVVTTSGNVPATATGQDSLFIIFSPTEGFVCKNAPGQFCRDYKRENLHSLWSCEREPPPSEGQAWRQRTRLQSLEKGLEPGLEQGLEPGLEQSLEKGLEPGLEQGLEPGLEQSLEKGLEQSLEKGLEPDDGSGLEGTAERLEELMRSMEVLLSDVEQLRAQCSGQASELMEAAEELRRQQGELKDSYTELAQEMDKVMETVDELFSTKSAFDSNEKQAQKLSRQL</sequence>
<gene>
    <name evidence="7" type="ORF">KC01_LOCUS17061</name>
</gene>
<dbReference type="Pfam" id="PF13330">
    <property type="entry name" value="Mucin2_WxxW"/>
    <property type="match status" value="2"/>
</dbReference>
<evidence type="ECO:0000256" key="4">
    <source>
        <dbReference type="ARBA" id="ARBA00023180"/>
    </source>
</evidence>
<dbReference type="AlphaFoldDB" id="A0AAV2KAR0"/>
<evidence type="ECO:0000256" key="1">
    <source>
        <dbReference type="ARBA" id="ARBA00004613"/>
    </source>
</evidence>
<feature type="compositionally biased region" description="Basic and acidic residues" evidence="5">
    <location>
        <begin position="392"/>
        <end position="406"/>
    </location>
</feature>
<feature type="domain" description="WxxW" evidence="6">
    <location>
        <begin position="244"/>
        <end position="322"/>
    </location>
</feature>
<dbReference type="InterPro" id="IPR025155">
    <property type="entry name" value="WxxW_domain"/>
</dbReference>
<keyword evidence="8" id="KW-1185">Reference proteome</keyword>
<dbReference type="Proteomes" id="UP001497482">
    <property type="component" value="Chromosome 17"/>
</dbReference>
<evidence type="ECO:0000256" key="2">
    <source>
        <dbReference type="ARBA" id="ARBA00022525"/>
    </source>
</evidence>
<dbReference type="PANTHER" id="PTHR15031:SF4">
    <property type="entry name" value="CARTILAGE INTERMEDIATE LAYER PROTEIN 1"/>
    <property type="match status" value="1"/>
</dbReference>
<dbReference type="EMBL" id="OZ035839">
    <property type="protein sequence ID" value="CAL1587090.1"/>
    <property type="molecule type" value="Genomic_DNA"/>
</dbReference>
<evidence type="ECO:0000313" key="8">
    <source>
        <dbReference type="Proteomes" id="UP001497482"/>
    </source>
</evidence>
<keyword evidence="2" id="KW-0964">Secreted</keyword>
<evidence type="ECO:0000313" key="7">
    <source>
        <dbReference type="EMBL" id="CAL1587090.1"/>
    </source>
</evidence>
<feature type="domain" description="WxxW" evidence="6">
    <location>
        <begin position="151"/>
        <end position="233"/>
    </location>
</feature>
<accession>A0AAV2KAR0</accession>
<keyword evidence="3" id="KW-0732">Signal</keyword>
<organism evidence="7 8">
    <name type="scientific">Knipowitschia caucasica</name>
    <name type="common">Caucasian dwarf goby</name>
    <name type="synonym">Pomatoschistus caucasicus</name>
    <dbReference type="NCBI Taxonomy" id="637954"/>
    <lineage>
        <taxon>Eukaryota</taxon>
        <taxon>Metazoa</taxon>
        <taxon>Chordata</taxon>
        <taxon>Craniata</taxon>
        <taxon>Vertebrata</taxon>
        <taxon>Euteleostomi</taxon>
        <taxon>Actinopterygii</taxon>
        <taxon>Neopterygii</taxon>
        <taxon>Teleostei</taxon>
        <taxon>Neoteleostei</taxon>
        <taxon>Acanthomorphata</taxon>
        <taxon>Gobiaria</taxon>
        <taxon>Gobiiformes</taxon>
        <taxon>Gobioidei</taxon>
        <taxon>Gobiidae</taxon>
        <taxon>Gobiinae</taxon>
        <taxon>Knipowitschia</taxon>
    </lineage>
</organism>
<feature type="region of interest" description="Disordered" evidence="5">
    <location>
        <begin position="379"/>
        <end position="414"/>
    </location>
</feature>
<comment type="subcellular location">
    <subcellularLocation>
        <location evidence="1">Secreted</location>
    </subcellularLocation>
</comment>
<evidence type="ECO:0000259" key="6">
    <source>
        <dbReference type="Pfam" id="PF13330"/>
    </source>
</evidence>
<reference evidence="7 8" key="1">
    <citation type="submission" date="2024-04" db="EMBL/GenBank/DDBJ databases">
        <authorList>
            <person name="Waldvogel A.-M."/>
            <person name="Schoenle A."/>
        </authorList>
    </citation>
    <scope>NUCLEOTIDE SEQUENCE [LARGE SCALE GENOMIC DNA]</scope>
</reference>
<dbReference type="InterPro" id="IPR039675">
    <property type="entry name" value="CILP1/CILP2"/>
</dbReference>
<evidence type="ECO:0000256" key="5">
    <source>
        <dbReference type="SAM" id="MobiDB-lite"/>
    </source>
</evidence>
<proteinExistence type="predicted"/>
<dbReference type="PANTHER" id="PTHR15031">
    <property type="entry name" value="CARTILAGE INTERMEDIATE LAYER PROTEIN CLIP"/>
    <property type="match status" value="1"/>
</dbReference>